<gene>
    <name evidence="2" type="ORF">NAES01612_LOCUS1877</name>
</gene>
<sequence length="258" mass="29412">MEEKELKEEKEEKSEEKQNEEKEKEKEKEEDEDEDDISVIIGDQEGGIHQVPLLVAASMTEVWKQVDQQNNPSSTTIQMGMTKEILMHVLLYQRCCVCHHVKVLEEIKNAREILESKVKEDPNFAQSMQDAALAVASDSLTLFLECCNNLASFETLPEIESKDRTDAFSRQAERAKAKKPFFTTLQPLSTEEEEIMRTVNVGSVTWVGANGPPKEEDLSFSWLNPKKEDPPAQIQANKIIENELHDSETIVQHLEEVL</sequence>
<dbReference type="AlphaFoldDB" id="A0A7S4N8R0"/>
<dbReference type="EMBL" id="HBKR01002822">
    <property type="protein sequence ID" value="CAE2271864.1"/>
    <property type="molecule type" value="Transcribed_RNA"/>
</dbReference>
<accession>A0A7S4N8R0</accession>
<evidence type="ECO:0000256" key="1">
    <source>
        <dbReference type="SAM" id="MobiDB-lite"/>
    </source>
</evidence>
<evidence type="ECO:0000313" key="2">
    <source>
        <dbReference type="EMBL" id="CAE2271864.1"/>
    </source>
</evidence>
<reference evidence="2" key="1">
    <citation type="submission" date="2021-01" db="EMBL/GenBank/DDBJ databases">
        <authorList>
            <person name="Corre E."/>
            <person name="Pelletier E."/>
            <person name="Niang G."/>
            <person name="Scheremetjew M."/>
            <person name="Finn R."/>
            <person name="Kale V."/>
            <person name="Holt S."/>
            <person name="Cochrane G."/>
            <person name="Meng A."/>
            <person name="Brown T."/>
            <person name="Cohen L."/>
        </authorList>
    </citation>
    <scope>NUCLEOTIDE SEQUENCE</scope>
    <source>
        <strain evidence="2">SoJaBio B1-5/56/2</strain>
    </source>
</reference>
<proteinExistence type="predicted"/>
<feature type="compositionally biased region" description="Basic and acidic residues" evidence="1">
    <location>
        <begin position="1"/>
        <end position="27"/>
    </location>
</feature>
<feature type="region of interest" description="Disordered" evidence="1">
    <location>
        <begin position="1"/>
        <end position="36"/>
    </location>
</feature>
<name>A0A7S4N8R0_9EUKA</name>
<organism evidence="2">
    <name type="scientific">Paramoeba aestuarina</name>
    <dbReference type="NCBI Taxonomy" id="180227"/>
    <lineage>
        <taxon>Eukaryota</taxon>
        <taxon>Amoebozoa</taxon>
        <taxon>Discosea</taxon>
        <taxon>Flabellinia</taxon>
        <taxon>Dactylopodida</taxon>
        <taxon>Paramoebidae</taxon>
        <taxon>Paramoeba</taxon>
    </lineage>
</organism>
<protein>
    <submittedName>
        <fullName evidence="2">Uncharacterized protein</fullName>
    </submittedName>
</protein>